<feature type="domain" description="Thioredoxin" evidence="2">
    <location>
        <begin position="71"/>
        <end position="249"/>
    </location>
</feature>
<dbReference type="InterPro" id="IPR051470">
    <property type="entry name" value="Thiol:disulfide_interchange"/>
</dbReference>
<dbReference type="Gene3D" id="3.40.30.10">
    <property type="entry name" value="Glutaredoxin"/>
    <property type="match status" value="1"/>
</dbReference>
<dbReference type="GO" id="GO:0016491">
    <property type="term" value="F:oxidoreductase activity"/>
    <property type="evidence" value="ECO:0007669"/>
    <property type="project" value="InterPro"/>
</dbReference>
<dbReference type="RefSeq" id="WP_183200258.1">
    <property type="nucleotide sequence ID" value="NZ_JACIEK010000006.1"/>
</dbReference>
<accession>A0A7W6MJZ9</accession>
<dbReference type="CDD" id="cd03023">
    <property type="entry name" value="DsbA_Com1_like"/>
    <property type="match status" value="1"/>
</dbReference>
<keyword evidence="1" id="KW-0732">Signal</keyword>
<dbReference type="InterPro" id="IPR013766">
    <property type="entry name" value="Thioredoxin_domain"/>
</dbReference>
<protein>
    <submittedName>
        <fullName evidence="3">Protein-disulfide isomerase</fullName>
    </submittedName>
</protein>
<organism evidence="3 4">
    <name type="scientific">Aureimonas pseudogalii</name>
    <dbReference type="NCBI Taxonomy" id="1744844"/>
    <lineage>
        <taxon>Bacteria</taxon>
        <taxon>Pseudomonadati</taxon>
        <taxon>Pseudomonadota</taxon>
        <taxon>Alphaproteobacteria</taxon>
        <taxon>Hyphomicrobiales</taxon>
        <taxon>Aurantimonadaceae</taxon>
        <taxon>Aureimonas</taxon>
    </lineage>
</organism>
<dbReference type="PANTHER" id="PTHR35272:SF3">
    <property type="entry name" value="THIOL:DISULFIDE INTERCHANGE PROTEIN DSBC"/>
    <property type="match status" value="1"/>
</dbReference>
<feature type="signal peptide" evidence="1">
    <location>
        <begin position="1"/>
        <end position="28"/>
    </location>
</feature>
<comment type="caution">
    <text evidence="3">The sequence shown here is derived from an EMBL/GenBank/DDBJ whole genome shotgun (WGS) entry which is preliminary data.</text>
</comment>
<dbReference type="InterPro" id="IPR001853">
    <property type="entry name" value="DSBA-like_thioredoxin_dom"/>
</dbReference>
<dbReference type="GO" id="GO:0016853">
    <property type="term" value="F:isomerase activity"/>
    <property type="evidence" value="ECO:0007669"/>
    <property type="project" value="UniProtKB-KW"/>
</dbReference>
<dbReference type="Pfam" id="PF01323">
    <property type="entry name" value="DSBA"/>
    <property type="match status" value="1"/>
</dbReference>
<sequence length="255" mass="26518">MSPRSKLLTTVSLGAVLCLAVTAPPALAFDETQTRDIEGIVRNYLVAHPEVLLEAMNALEAKRVTEERTTQKQTIEAAKAELTNSPEGTVVGNVAGDVTITEFFDYNCGYCKRAASDMEALLGSDPKLRVVLKEIPVLGPASEAASRVSLAFRSIAPERYAAFQKALLASRSQVDQARALAVAGDFGVEASVLTPLLDGPAVRAALDESGRLAGALGINGTPSYVISDEVVAGAVGADTLAAKIGNVRACGSATC</sequence>
<keyword evidence="4" id="KW-1185">Reference proteome</keyword>
<dbReference type="InterPro" id="IPR036249">
    <property type="entry name" value="Thioredoxin-like_sf"/>
</dbReference>
<reference evidence="3 4" key="1">
    <citation type="submission" date="2020-08" db="EMBL/GenBank/DDBJ databases">
        <title>Genomic Encyclopedia of Type Strains, Phase IV (KMG-IV): sequencing the most valuable type-strain genomes for metagenomic binning, comparative biology and taxonomic classification.</title>
        <authorList>
            <person name="Goeker M."/>
        </authorList>
    </citation>
    <scope>NUCLEOTIDE SEQUENCE [LARGE SCALE GENOMIC DNA]</scope>
    <source>
        <strain evidence="3 4">DSM 102238</strain>
    </source>
</reference>
<dbReference type="InterPro" id="IPR041205">
    <property type="entry name" value="ScsC_N"/>
</dbReference>
<dbReference type="PROSITE" id="PS51352">
    <property type="entry name" value="THIOREDOXIN_2"/>
    <property type="match status" value="1"/>
</dbReference>
<dbReference type="PANTHER" id="PTHR35272">
    <property type="entry name" value="THIOL:DISULFIDE INTERCHANGE PROTEIN DSBC-RELATED"/>
    <property type="match status" value="1"/>
</dbReference>
<dbReference type="AlphaFoldDB" id="A0A7W6MJZ9"/>
<dbReference type="SUPFAM" id="SSF52833">
    <property type="entry name" value="Thioredoxin-like"/>
    <property type="match status" value="1"/>
</dbReference>
<gene>
    <name evidence="3" type="ORF">GGR04_002576</name>
</gene>
<name>A0A7W6MJZ9_9HYPH</name>
<evidence type="ECO:0000313" key="3">
    <source>
        <dbReference type="EMBL" id="MBB3998728.1"/>
    </source>
</evidence>
<feature type="chain" id="PRO_5030853314" evidence="1">
    <location>
        <begin position="29"/>
        <end position="255"/>
    </location>
</feature>
<evidence type="ECO:0000313" key="4">
    <source>
        <dbReference type="Proteomes" id="UP000542776"/>
    </source>
</evidence>
<evidence type="ECO:0000259" key="2">
    <source>
        <dbReference type="PROSITE" id="PS51352"/>
    </source>
</evidence>
<evidence type="ECO:0000256" key="1">
    <source>
        <dbReference type="SAM" id="SignalP"/>
    </source>
</evidence>
<proteinExistence type="predicted"/>
<dbReference type="Proteomes" id="UP000542776">
    <property type="component" value="Unassembled WGS sequence"/>
</dbReference>
<keyword evidence="3" id="KW-0413">Isomerase</keyword>
<dbReference type="EMBL" id="JACIEK010000006">
    <property type="protein sequence ID" value="MBB3998728.1"/>
    <property type="molecule type" value="Genomic_DNA"/>
</dbReference>
<dbReference type="Pfam" id="PF18312">
    <property type="entry name" value="ScsC_N"/>
    <property type="match status" value="1"/>
</dbReference>